<keyword evidence="3 6" id="KW-1133">Transmembrane helix</keyword>
<feature type="transmembrane region" description="Helical" evidence="6">
    <location>
        <begin position="134"/>
        <end position="158"/>
    </location>
</feature>
<feature type="compositionally biased region" description="Polar residues" evidence="5">
    <location>
        <begin position="372"/>
        <end position="390"/>
    </location>
</feature>
<name>A0A2H3K789_WOLCO</name>
<protein>
    <submittedName>
        <fullName evidence="7">Uncharacterized protein</fullName>
    </submittedName>
</protein>
<keyword evidence="2 6" id="KW-0812">Transmembrane</keyword>
<evidence type="ECO:0000256" key="3">
    <source>
        <dbReference type="ARBA" id="ARBA00022989"/>
    </source>
</evidence>
<accession>A0A2H3K789</accession>
<dbReference type="OrthoDB" id="100006at2759"/>
<dbReference type="GO" id="GO:0005886">
    <property type="term" value="C:plasma membrane"/>
    <property type="evidence" value="ECO:0007669"/>
    <property type="project" value="TreeGrafter"/>
</dbReference>
<dbReference type="OMA" id="GFWLQIG"/>
<evidence type="ECO:0000313" key="8">
    <source>
        <dbReference type="Proteomes" id="UP000218811"/>
    </source>
</evidence>
<organism evidence="7 8">
    <name type="scientific">Wolfiporia cocos (strain MD-104)</name>
    <name type="common">Brown rot fungus</name>
    <dbReference type="NCBI Taxonomy" id="742152"/>
    <lineage>
        <taxon>Eukaryota</taxon>
        <taxon>Fungi</taxon>
        <taxon>Dikarya</taxon>
        <taxon>Basidiomycota</taxon>
        <taxon>Agaricomycotina</taxon>
        <taxon>Agaricomycetes</taxon>
        <taxon>Polyporales</taxon>
        <taxon>Phaeolaceae</taxon>
        <taxon>Wolfiporia</taxon>
    </lineage>
</organism>
<feature type="region of interest" description="Disordered" evidence="5">
    <location>
        <begin position="366"/>
        <end position="393"/>
    </location>
</feature>
<gene>
    <name evidence="7" type="ORF">WOLCODRAFT_105901</name>
</gene>
<feature type="transmembrane region" description="Helical" evidence="6">
    <location>
        <begin position="281"/>
        <end position="303"/>
    </location>
</feature>
<dbReference type="STRING" id="742152.A0A2H3K789"/>
<evidence type="ECO:0000256" key="5">
    <source>
        <dbReference type="SAM" id="MobiDB-lite"/>
    </source>
</evidence>
<dbReference type="EMBL" id="KB468168">
    <property type="protein sequence ID" value="PCH44934.1"/>
    <property type="molecule type" value="Genomic_DNA"/>
</dbReference>
<dbReference type="Proteomes" id="UP000218811">
    <property type="component" value="Unassembled WGS sequence"/>
</dbReference>
<feature type="transmembrane region" description="Helical" evidence="6">
    <location>
        <begin position="189"/>
        <end position="210"/>
    </location>
</feature>
<dbReference type="Gene3D" id="1.20.1070.10">
    <property type="entry name" value="Rhodopsin 7-helix transmembrane proteins"/>
    <property type="match status" value="1"/>
</dbReference>
<dbReference type="AlphaFoldDB" id="A0A2H3K789"/>
<sequence length="409" mass="44892">MASASSIFVRDDSTLTVIYGAAEMAGIKSLVAAGALSGTAVVALLVVMIARPPCYRNTHVIPIFVSLLVANILQAIASMMDAQWLIDGAVKNGRLCSAQGALKNGGNVATSVWSFVLSAHVFTLLFLRRNMSHLSCVVVIVTGWLLVGFVVAIGPLAIQSAQRGPYFGPSGYWCWITDNYYDEQTFLEYFFEFLSAGCSIIMYTAIVLRVRGNLAVVDGKWRLRFVPRGERWLLGINRDFTDSAVMSVAARMVWHPIAYTICLLPVTFARFMSFAGREVPFWATVTTDFIFNMQGLVNVLLVLCTRHLIPDTATLPMFAPRKAIDFSSPEAYGITPFVVPQPEAEVAEKTLPELLEANDDALQDLTADPVKRSNSMHSDGSVESENSVDSQAPLVSKWKWPPLFPVQHA</sequence>
<comment type="subcellular location">
    <subcellularLocation>
        <location evidence="1">Membrane</location>
        <topology evidence="1">Multi-pass membrane protein</topology>
    </subcellularLocation>
</comment>
<dbReference type="GO" id="GO:0004930">
    <property type="term" value="F:G protein-coupled receptor activity"/>
    <property type="evidence" value="ECO:0007669"/>
    <property type="project" value="TreeGrafter"/>
</dbReference>
<evidence type="ECO:0000256" key="6">
    <source>
        <dbReference type="SAM" id="Phobius"/>
    </source>
</evidence>
<evidence type="ECO:0000313" key="7">
    <source>
        <dbReference type="EMBL" id="PCH44934.1"/>
    </source>
</evidence>
<keyword evidence="4 6" id="KW-0472">Membrane</keyword>
<reference evidence="7 8" key="1">
    <citation type="journal article" date="2012" name="Science">
        <title>The Paleozoic origin of enzymatic lignin decomposition reconstructed from 31 fungal genomes.</title>
        <authorList>
            <person name="Floudas D."/>
            <person name="Binder M."/>
            <person name="Riley R."/>
            <person name="Barry K."/>
            <person name="Blanchette R.A."/>
            <person name="Henrissat B."/>
            <person name="Martinez A.T."/>
            <person name="Otillar R."/>
            <person name="Spatafora J.W."/>
            <person name="Yadav J.S."/>
            <person name="Aerts A."/>
            <person name="Benoit I."/>
            <person name="Boyd A."/>
            <person name="Carlson A."/>
            <person name="Copeland A."/>
            <person name="Coutinho P.M."/>
            <person name="de Vries R.P."/>
            <person name="Ferreira P."/>
            <person name="Findley K."/>
            <person name="Foster B."/>
            <person name="Gaskell J."/>
            <person name="Glotzer D."/>
            <person name="Gorecki P."/>
            <person name="Heitman J."/>
            <person name="Hesse C."/>
            <person name="Hori C."/>
            <person name="Igarashi K."/>
            <person name="Jurgens J.A."/>
            <person name="Kallen N."/>
            <person name="Kersten P."/>
            <person name="Kohler A."/>
            <person name="Kuees U."/>
            <person name="Kumar T.K.A."/>
            <person name="Kuo A."/>
            <person name="LaButti K."/>
            <person name="Larrondo L.F."/>
            <person name="Lindquist E."/>
            <person name="Ling A."/>
            <person name="Lombard V."/>
            <person name="Lucas S."/>
            <person name="Lundell T."/>
            <person name="Martin R."/>
            <person name="McLaughlin D.J."/>
            <person name="Morgenstern I."/>
            <person name="Morin E."/>
            <person name="Murat C."/>
            <person name="Nagy L.G."/>
            <person name="Nolan M."/>
            <person name="Ohm R.A."/>
            <person name="Patyshakuliyeva A."/>
            <person name="Rokas A."/>
            <person name="Ruiz-Duenas F.J."/>
            <person name="Sabat G."/>
            <person name="Salamov A."/>
            <person name="Samejima M."/>
            <person name="Schmutz J."/>
            <person name="Slot J.C."/>
            <person name="St John F."/>
            <person name="Stenlid J."/>
            <person name="Sun H."/>
            <person name="Sun S."/>
            <person name="Syed K."/>
            <person name="Tsang A."/>
            <person name="Wiebenga A."/>
            <person name="Young D."/>
            <person name="Pisabarro A."/>
            <person name="Eastwood D.C."/>
            <person name="Martin F."/>
            <person name="Cullen D."/>
            <person name="Grigoriev I.V."/>
            <person name="Hibbett D.S."/>
        </authorList>
    </citation>
    <scope>NUCLEOTIDE SEQUENCE [LARGE SCALE GENOMIC DNA]</scope>
    <source>
        <strain evidence="7 8">MD-104</strain>
    </source>
</reference>
<feature type="transmembrane region" description="Helical" evidence="6">
    <location>
        <begin position="61"/>
        <end position="86"/>
    </location>
</feature>
<dbReference type="GO" id="GO:0007189">
    <property type="term" value="P:adenylate cyclase-activating G protein-coupled receptor signaling pathway"/>
    <property type="evidence" value="ECO:0007669"/>
    <property type="project" value="TreeGrafter"/>
</dbReference>
<evidence type="ECO:0000256" key="4">
    <source>
        <dbReference type="ARBA" id="ARBA00023136"/>
    </source>
</evidence>
<feature type="transmembrane region" description="Helical" evidence="6">
    <location>
        <begin position="30"/>
        <end position="49"/>
    </location>
</feature>
<proteinExistence type="predicted"/>
<keyword evidence="8" id="KW-1185">Reference proteome</keyword>
<dbReference type="PANTHER" id="PTHR23112">
    <property type="entry name" value="G PROTEIN-COUPLED RECEPTOR 157-RELATED"/>
    <property type="match status" value="1"/>
</dbReference>
<feature type="transmembrane region" description="Helical" evidence="6">
    <location>
        <begin position="256"/>
        <end position="275"/>
    </location>
</feature>
<evidence type="ECO:0000256" key="2">
    <source>
        <dbReference type="ARBA" id="ARBA00022692"/>
    </source>
</evidence>
<feature type="transmembrane region" description="Helical" evidence="6">
    <location>
        <begin position="106"/>
        <end position="127"/>
    </location>
</feature>
<dbReference type="PANTHER" id="PTHR23112:SF37">
    <property type="entry name" value="G PROTEIN-COUPLED RECEPTOR GPR1"/>
    <property type="match status" value="1"/>
</dbReference>
<evidence type="ECO:0000256" key="1">
    <source>
        <dbReference type="ARBA" id="ARBA00004141"/>
    </source>
</evidence>